<dbReference type="OrthoDB" id="1939700at2759"/>
<feature type="compositionally biased region" description="Basic and acidic residues" evidence="1">
    <location>
        <begin position="357"/>
        <end position="372"/>
    </location>
</feature>
<comment type="caution">
    <text evidence="4">The sequence shown here is derived from an EMBL/GenBank/DDBJ whole genome shotgun (WGS) entry which is preliminary data.</text>
</comment>
<reference evidence="4 5" key="1">
    <citation type="journal article" date="2020" name="IScience">
        <title>Genome Sequencing of the Endangered Kingdonia uniflora (Circaeasteraceae, Ranunculales) Reveals Potential Mechanisms of Evolutionary Specialization.</title>
        <authorList>
            <person name="Sun Y."/>
            <person name="Deng T."/>
            <person name="Zhang A."/>
            <person name="Moore M.J."/>
            <person name="Landis J.B."/>
            <person name="Lin N."/>
            <person name="Zhang H."/>
            <person name="Zhang X."/>
            <person name="Huang J."/>
            <person name="Zhang X."/>
            <person name="Sun H."/>
            <person name="Wang H."/>
        </authorList>
    </citation>
    <scope>NUCLEOTIDE SEQUENCE [LARGE SCALE GENOMIC DNA]</scope>
    <source>
        <strain evidence="4">TB1705</strain>
        <tissue evidence="4">Leaf</tissue>
    </source>
</reference>
<feature type="region of interest" description="Disordered" evidence="1">
    <location>
        <begin position="171"/>
        <end position="191"/>
    </location>
</feature>
<organism evidence="4 5">
    <name type="scientific">Kingdonia uniflora</name>
    <dbReference type="NCBI Taxonomy" id="39325"/>
    <lineage>
        <taxon>Eukaryota</taxon>
        <taxon>Viridiplantae</taxon>
        <taxon>Streptophyta</taxon>
        <taxon>Embryophyta</taxon>
        <taxon>Tracheophyta</taxon>
        <taxon>Spermatophyta</taxon>
        <taxon>Magnoliopsida</taxon>
        <taxon>Ranunculales</taxon>
        <taxon>Circaeasteraceae</taxon>
        <taxon>Kingdonia</taxon>
    </lineage>
</organism>
<evidence type="ECO:0000259" key="3">
    <source>
        <dbReference type="Pfam" id="PF14383"/>
    </source>
</evidence>
<evidence type="ECO:0008006" key="6">
    <source>
        <dbReference type="Google" id="ProtNLM"/>
    </source>
</evidence>
<name>A0A7J7N069_9MAGN</name>
<dbReference type="EMBL" id="JACGCM010001165">
    <property type="protein sequence ID" value="KAF6160392.1"/>
    <property type="molecule type" value="Genomic_DNA"/>
</dbReference>
<sequence length="613" mass="69549">MGGRRGGKHKERENPGCMSGVFQMFDFPISYQPCFKPNVVVVLPQEDPNAVFKGVKAPRNSLESEDMFMGTSSSSTTEIKEVDFDVPMEIRLPTKACLDELFPVESPGAKTPGLVARLMGLDLLPDNQPPSSPLVHCKRSKTVHRYRECEDVLQSGKPLQNRANHLKCEITSGSRSLPDTPRISSARRSDVDPSRLSLQINKENVIASEEFDKLRRKDWRFIDEETKSPSHYARQIVKQVKESVTRRVGLSDITNNTTRTKSTNVVVDTQTLKSKKPKQITKPSDESPSCSPRLRFLDTKPKPISTSQDTQLIISPRPTSKLGPITVLNNVVVQKVAQAKTNGQALSQHLSKKASCERFTQRRESKASDNNKCKKKSSTLANIETTSSSSSSAQIQIQVQSSRFQLQPCSRLPSVSSPTPYYEHHLQQLTVTLIDRENRYNRNGTEEFRYVTEILNRTGIKRDGFVSFTRWFSPSHPLDPIIFHLVEHSFQLGRVGWPSHRSNRKLMFQLVDEILADILRPYINIKPWFRISQNRIRKQMRSDQLLIQLWTEIQSFPATNCLVLADIDALIEKDLPEANVRTLPISDESESIVFELARDILDSLVHETCSTWQ</sequence>
<dbReference type="AlphaFoldDB" id="A0A7J7N069"/>
<dbReference type="InterPro" id="IPR025486">
    <property type="entry name" value="DUF4378"/>
</dbReference>
<feature type="domain" description="DUF4378" evidence="2">
    <location>
        <begin position="447"/>
        <end position="607"/>
    </location>
</feature>
<evidence type="ECO:0000313" key="4">
    <source>
        <dbReference type="EMBL" id="KAF6160392.1"/>
    </source>
</evidence>
<dbReference type="Pfam" id="PF14309">
    <property type="entry name" value="DUF4378"/>
    <property type="match status" value="1"/>
</dbReference>
<feature type="domain" description="DUF3741" evidence="3">
    <location>
        <begin position="105"/>
        <end position="128"/>
    </location>
</feature>
<dbReference type="InterPro" id="IPR032795">
    <property type="entry name" value="DUF3741-assoc"/>
</dbReference>
<dbReference type="Pfam" id="PF14383">
    <property type="entry name" value="VARLMGL"/>
    <property type="match status" value="1"/>
</dbReference>
<evidence type="ECO:0000313" key="5">
    <source>
        <dbReference type="Proteomes" id="UP000541444"/>
    </source>
</evidence>
<evidence type="ECO:0000256" key="1">
    <source>
        <dbReference type="SAM" id="MobiDB-lite"/>
    </source>
</evidence>
<accession>A0A7J7N069</accession>
<keyword evidence="5" id="KW-1185">Reference proteome</keyword>
<proteinExistence type="predicted"/>
<dbReference type="Proteomes" id="UP000541444">
    <property type="component" value="Unassembled WGS sequence"/>
</dbReference>
<dbReference type="PANTHER" id="PTHR37751">
    <property type="entry name" value="LOW PROTEIN: M-PHASE INDUCER PHOSPHATASE-LIKE PROTEIN"/>
    <property type="match status" value="1"/>
</dbReference>
<protein>
    <recommendedName>
        <fullName evidence="6">DUF4378 domain-containing protein</fullName>
    </recommendedName>
</protein>
<feature type="region of interest" description="Disordered" evidence="1">
    <location>
        <begin position="357"/>
        <end position="385"/>
    </location>
</feature>
<gene>
    <name evidence="4" type="ORF">GIB67_019161</name>
</gene>
<evidence type="ECO:0000259" key="2">
    <source>
        <dbReference type="Pfam" id="PF14309"/>
    </source>
</evidence>
<feature type="region of interest" description="Disordered" evidence="1">
    <location>
        <begin position="271"/>
        <end position="310"/>
    </location>
</feature>
<dbReference type="PANTHER" id="PTHR37751:SF1">
    <property type="entry name" value="LOW PROTEIN: M-PHASE INDUCER PHOSPHATASE-LIKE PROTEIN"/>
    <property type="match status" value="1"/>
</dbReference>